<sequence length="467" mass="54401">MDSKIETHGRCLADSLLYRCHLESKSDAIVTYDKENQYASNNALFVTAAEARKVLEMNIEEHYGTYVQKNEEMKKKVREKCDETSKKSLELYKRTMDSKIESHGRCLEDSLLNSYHAESKREAIATFNTECQYAKNNALFAIAAEVRKILEKNIDEHYVTYVQKNDEMKRMGRVKIVETSKKGFELYKRTMDSKIESHERCLENTILNSCHSESKSEAIAAYNMANQYAINNALFVTAAEFRKSLELNIEEHYGTYVQKNDEMKRNGRVKIEETSEKAFELYKRTMDSKIESQRRSLEESFLKSCHSESKCEAIEAYNMENQYAKTNALFVTAAEIREILEKNIEEHYGTCVQKNDEMKRKGRVKIDETSKKAFVLYKRTMDSKIETHGRCLEDSLLKSCHSESKSKAIAAYNRENQYDRNDALFVTAAEVREILELRFRPFENWTKNSKMKYQCGGEDERSNINVE</sequence>
<protein>
    <submittedName>
        <fullName evidence="2">Uncharacterized protein LOC108675561</fullName>
    </submittedName>
</protein>
<dbReference type="GeneID" id="108675561"/>
<accession>A0A8B7NZ73</accession>
<evidence type="ECO:0000313" key="1">
    <source>
        <dbReference type="Proteomes" id="UP000694843"/>
    </source>
</evidence>
<keyword evidence="1" id="KW-1185">Reference proteome</keyword>
<dbReference type="RefSeq" id="XP_018019073.2">
    <property type="nucleotide sequence ID" value="XM_018163584.2"/>
</dbReference>
<dbReference type="AlphaFoldDB" id="A0A8B7NZ73"/>
<gene>
    <name evidence="2" type="primary">LOC108675561</name>
</gene>
<dbReference type="Gene3D" id="1.20.58.420">
    <property type="entry name" value="AHSP"/>
    <property type="match status" value="1"/>
</dbReference>
<evidence type="ECO:0000313" key="2">
    <source>
        <dbReference type="RefSeq" id="XP_018019073.2"/>
    </source>
</evidence>
<dbReference type="Proteomes" id="UP000694843">
    <property type="component" value="Unplaced"/>
</dbReference>
<dbReference type="OrthoDB" id="7451351at2759"/>
<proteinExistence type="predicted"/>
<name>A0A8B7NZ73_HYAAZ</name>
<reference evidence="2" key="1">
    <citation type="submission" date="2025-08" db="UniProtKB">
        <authorList>
            <consortium name="RefSeq"/>
        </authorList>
    </citation>
    <scope>IDENTIFICATION</scope>
    <source>
        <tissue evidence="2">Whole organism</tissue>
    </source>
</reference>
<dbReference type="KEGG" id="hazt:108675561"/>
<organism evidence="1 2">
    <name type="scientific">Hyalella azteca</name>
    <name type="common">Amphipod</name>
    <dbReference type="NCBI Taxonomy" id="294128"/>
    <lineage>
        <taxon>Eukaryota</taxon>
        <taxon>Metazoa</taxon>
        <taxon>Ecdysozoa</taxon>
        <taxon>Arthropoda</taxon>
        <taxon>Crustacea</taxon>
        <taxon>Multicrustacea</taxon>
        <taxon>Malacostraca</taxon>
        <taxon>Eumalacostraca</taxon>
        <taxon>Peracarida</taxon>
        <taxon>Amphipoda</taxon>
        <taxon>Senticaudata</taxon>
        <taxon>Talitrida</taxon>
        <taxon>Talitroidea</taxon>
        <taxon>Hyalellidae</taxon>
        <taxon>Hyalella</taxon>
    </lineage>
</organism>